<accession>A0A6S7L4X6</accession>
<dbReference type="AlphaFoldDB" id="A0A6S7L4X6"/>
<keyword evidence="2" id="KW-1185">Reference proteome</keyword>
<comment type="caution">
    <text evidence="1">The sequence shown here is derived from an EMBL/GenBank/DDBJ whole genome shotgun (WGS) entry which is preliminary data.</text>
</comment>
<reference evidence="1" key="1">
    <citation type="submission" date="2020-04" db="EMBL/GenBank/DDBJ databases">
        <authorList>
            <person name="Alioto T."/>
            <person name="Alioto T."/>
            <person name="Gomez Garrido J."/>
        </authorList>
    </citation>
    <scope>NUCLEOTIDE SEQUENCE</scope>
    <source>
        <strain evidence="1">A484AB</strain>
    </source>
</reference>
<dbReference type="EMBL" id="CACRXK020019070">
    <property type="protein sequence ID" value="CAB4033242.1"/>
    <property type="molecule type" value="Genomic_DNA"/>
</dbReference>
<evidence type="ECO:0000313" key="2">
    <source>
        <dbReference type="Proteomes" id="UP001152795"/>
    </source>
</evidence>
<dbReference type="PANTHER" id="PTHR34261">
    <property type="entry name" value="APC REGULATOR OF WNT-SIGNALING PATHWAY-RELATED"/>
    <property type="match status" value="1"/>
</dbReference>
<sequence length="355" mass="41063">MSVRGGFVTYFILLMAIVYATLASDIIAHVSSTHDEVCYDGCKKHGRSYYYCHTKLGWDYCSPSLNLDYYGKTCKTDHLCAKHGYEYYWCYNNAGSWGYCGPVERKLTRYTSSTLKKLCLDDCTYNTRKEYFYCYTSTNGEWDYCSPVPNVSSQNEICNVDDPCGFHGEDYYWCIIGNSCGYCGLVDWENCQGKAFRKRALLADEEKRTCFVDQINNIEVNYIISENTAIATLRPNHSQRKSAEERIKTYSDGTLTENRGTMKKNHGRSDWRLDMQGLTSPGEDGQQYYNLQLQLNIPRNNAKQRTTYAIVLVPVRDSTNVKYTGEERIRDALRTSLTEKKQIKIEVRKRPRRKS</sequence>
<dbReference type="PANTHER" id="PTHR34261:SF1">
    <property type="entry name" value="TUBULIN POLYMERIZATION-PROMOTING PROTEIN"/>
    <property type="match status" value="1"/>
</dbReference>
<proteinExistence type="predicted"/>
<evidence type="ECO:0000313" key="1">
    <source>
        <dbReference type="EMBL" id="CAB4033242.1"/>
    </source>
</evidence>
<protein>
    <submittedName>
        <fullName evidence="1">Uncharacterized protein</fullName>
    </submittedName>
</protein>
<name>A0A6S7L4X6_PARCT</name>
<dbReference type="OrthoDB" id="5989092at2759"/>
<organism evidence="1 2">
    <name type="scientific">Paramuricea clavata</name>
    <name type="common">Red gorgonian</name>
    <name type="synonym">Violescent sea-whip</name>
    <dbReference type="NCBI Taxonomy" id="317549"/>
    <lineage>
        <taxon>Eukaryota</taxon>
        <taxon>Metazoa</taxon>
        <taxon>Cnidaria</taxon>
        <taxon>Anthozoa</taxon>
        <taxon>Octocorallia</taxon>
        <taxon>Malacalcyonacea</taxon>
        <taxon>Plexauridae</taxon>
        <taxon>Paramuricea</taxon>
    </lineage>
</organism>
<dbReference type="Proteomes" id="UP001152795">
    <property type="component" value="Unassembled WGS sequence"/>
</dbReference>
<gene>
    <name evidence="1" type="ORF">PACLA_8A000328</name>
</gene>
<dbReference type="InterPro" id="IPR053358">
    <property type="entry name" value="Diff-assoc_signaling"/>
</dbReference>